<dbReference type="SUPFAM" id="SSF47413">
    <property type="entry name" value="lambda repressor-like DNA-binding domains"/>
    <property type="match status" value="1"/>
</dbReference>
<proteinExistence type="predicted"/>
<evidence type="ECO:0008006" key="3">
    <source>
        <dbReference type="Google" id="ProtNLM"/>
    </source>
</evidence>
<dbReference type="EMBL" id="LUKE01000002">
    <property type="protein sequence ID" value="KYG64927.1"/>
    <property type="molecule type" value="Genomic_DNA"/>
</dbReference>
<dbReference type="GO" id="GO:0003677">
    <property type="term" value="F:DNA binding"/>
    <property type="evidence" value="ECO:0007669"/>
    <property type="project" value="InterPro"/>
</dbReference>
<gene>
    <name evidence="1" type="ORF">AZI86_12070</name>
</gene>
<dbReference type="OrthoDB" id="5290839at2"/>
<dbReference type="Proteomes" id="UP000075320">
    <property type="component" value="Unassembled WGS sequence"/>
</dbReference>
<reference evidence="1 2" key="1">
    <citation type="submission" date="2016-03" db="EMBL/GenBank/DDBJ databases">
        <authorList>
            <person name="Ploux O."/>
        </authorList>
    </citation>
    <scope>NUCLEOTIDE SEQUENCE [LARGE SCALE GENOMIC DNA]</scope>
    <source>
        <strain evidence="1 2">R0</strain>
    </source>
</reference>
<comment type="caution">
    <text evidence="1">The sequence shown here is derived from an EMBL/GenBank/DDBJ whole genome shotgun (WGS) entry which is preliminary data.</text>
</comment>
<protein>
    <recommendedName>
        <fullName evidence="3">HTH cro/C1-type domain-containing protein</fullName>
    </recommendedName>
</protein>
<evidence type="ECO:0000313" key="1">
    <source>
        <dbReference type="EMBL" id="KYG64927.1"/>
    </source>
</evidence>
<accession>A0A150WMA0</accession>
<dbReference type="AlphaFoldDB" id="A0A150WMA0"/>
<organism evidence="1 2">
    <name type="scientific">Bdellovibrio bacteriovorus</name>
    <dbReference type="NCBI Taxonomy" id="959"/>
    <lineage>
        <taxon>Bacteria</taxon>
        <taxon>Pseudomonadati</taxon>
        <taxon>Bdellovibrionota</taxon>
        <taxon>Bdellovibrionia</taxon>
        <taxon>Bdellovibrionales</taxon>
        <taxon>Pseudobdellovibrionaceae</taxon>
        <taxon>Bdellovibrio</taxon>
    </lineage>
</organism>
<dbReference type="InterPro" id="IPR010982">
    <property type="entry name" value="Lambda_DNA-bd_dom_sf"/>
</dbReference>
<evidence type="ECO:0000313" key="2">
    <source>
        <dbReference type="Proteomes" id="UP000075320"/>
    </source>
</evidence>
<keyword evidence="2" id="KW-1185">Reference proteome</keyword>
<sequence length="149" mass="16963">MLRINAVNFVDHLRQELLVRSRRNSSYSLRAFAASLELDPSTLSKILRGKRSIGKKFILQVGPKLGLNQQEINSFIKNVKTVTRDPESDPHFNVTESEEIAIHPSQLPEAVEKIRKFRRSMAKFFGETEKGYEVYTLSVTLSPGTKTRS</sequence>
<name>A0A150WMA0_BDEBC</name>